<dbReference type="PANTHER" id="PTHR43767:SF1">
    <property type="entry name" value="NONRIBOSOMAL PEPTIDE SYNTHASE PES1 (EUROFUNG)-RELATED"/>
    <property type="match status" value="1"/>
</dbReference>
<dbReference type="InterPro" id="IPR045851">
    <property type="entry name" value="AMP-bd_C_sf"/>
</dbReference>
<feature type="domain" description="AMP-dependent synthetase/ligase" evidence="1">
    <location>
        <begin position="28"/>
        <end position="389"/>
    </location>
</feature>
<evidence type="ECO:0000313" key="4">
    <source>
        <dbReference type="Proteomes" id="UP000225889"/>
    </source>
</evidence>
<keyword evidence="3" id="KW-0436">Ligase</keyword>
<dbReference type="InterPro" id="IPR020845">
    <property type="entry name" value="AMP-binding_CS"/>
</dbReference>
<dbReference type="InterPro" id="IPR025110">
    <property type="entry name" value="AMP-bd_C"/>
</dbReference>
<dbReference type="Gene3D" id="3.30.300.30">
    <property type="match status" value="1"/>
</dbReference>
<dbReference type="PANTHER" id="PTHR43767">
    <property type="entry name" value="LONG-CHAIN-FATTY-ACID--COA LIGASE"/>
    <property type="match status" value="1"/>
</dbReference>
<organism evidence="3 4">
    <name type="scientific">Pseudobutyrivibrio ruminis</name>
    <dbReference type="NCBI Taxonomy" id="46206"/>
    <lineage>
        <taxon>Bacteria</taxon>
        <taxon>Bacillati</taxon>
        <taxon>Bacillota</taxon>
        <taxon>Clostridia</taxon>
        <taxon>Lachnospirales</taxon>
        <taxon>Lachnospiraceae</taxon>
        <taxon>Pseudobutyrivibrio</taxon>
    </lineage>
</organism>
<dbReference type="Proteomes" id="UP000225889">
    <property type="component" value="Unassembled WGS sequence"/>
</dbReference>
<proteinExistence type="predicted"/>
<name>A0A2G3DTJ7_9FIRM</name>
<protein>
    <submittedName>
        <fullName evidence="3">2,3-dihydroxybenzoate-AMP ligase</fullName>
    </submittedName>
</protein>
<dbReference type="SUPFAM" id="SSF56801">
    <property type="entry name" value="Acetyl-CoA synthetase-like"/>
    <property type="match status" value="1"/>
</dbReference>
<evidence type="ECO:0000259" key="2">
    <source>
        <dbReference type="Pfam" id="PF13193"/>
    </source>
</evidence>
<dbReference type="RefSeq" id="WP_099392405.1">
    <property type="nucleotide sequence ID" value="NZ_PDYF01000028.1"/>
</dbReference>
<reference evidence="3 4" key="1">
    <citation type="submission" date="2017-10" db="EMBL/GenBank/DDBJ databases">
        <title>Resolving the taxonomy of Roseburia spp., Eubacterium rectale and Agathobacter spp. through phylogenomic analysis.</title>
        <authorList>
            <person name="Sheridan P.O."/>
            <person name="Walker A.W."/>
            <person name="Duncan S.H."/>
            <person name="Scott K.P."/>
            <person name="Toole P.W.O."/>
            <person name="Luis P."/>
            <person name="Flint H.J."/>
        </authorList>
    </citation>
    <scope>NUCLEOTIDE SEQUENCE [LARGE SCALE GENOMIC DNA]</scope>
    <source>
        <strain evidence="3 4">JK626</strain>
    </source>
</reference>
<feature type="domain" description="AMP-binding enzyme C-terminal" evidence="2">
    <location>
        <begin position="438"/>
        <end position="513"/>
    </location>
</feature>
<dbReference type="InterPro" id="IPR050237">
    <property type="entry name" value="ATP-dep_AMP-bd_enzyme"/>
</dbReference>
<dbReference type="Pfam" id="PF00501">
    <property type="entry name" value="AMP-binding"/>
    <property type="match status" value="1"/>
</dbReference>
<accession>A0A2G3DTJ7</accession>
<gene>
    <name evidence="3" type="ORF">CSX01_10825</name>
</gene>
<comment type="caution">
    <text evidence="3">The sequence shown here is derived from an EMBL/GenBank/DDBJ whole genome shotgun (WGS) entry which is preliminary data.</text>
</comment>
<evidence type="ECO:0000313" key="3">
    <source>
        <dbReference type="EMBL" id="PHU34304.1"/>
    </source>
</evidence>
<dbReference type="EMBL" id="PDYF01000028">
    <property type="protein sequence ID" value="PHU34304.1"/>
    <property type="molecule type" value="Genomic_DNA"/>
</dbReference>
<dbReference type="AlphaFoldDB" id="A0A2G3DTJ7"/>
<dbReference type="GO" id="GO:0016878">
    <property type="term" value="F:acid-thiol ligase activity"/>
    <property type="evidence" value="ECO:0007669"/>
    <property type="project" value="UniProtKB-ARBA"/>
</dbReference>
<dbReference type="Gene3D" id="3.40.50.980">
    <property type="match status" value="2"/>
</dbReference>
<dbReference type="PROSITE" id="PS00455">
    <property type="entry name" value="AMP_BINDING"/>
    <property type="match status" value="1"/>
</dbReference>
<dbReference type="Pfam" id="PF13193">
    <property type="entry name" value="AMP-binding_C"/>
    <property type="match status" value="1"/>
</dbReference>
<sequence length="526" mass="58803">MNLSIKQELEARYEKEVWIDTTLGEAIENWAEKYQDKIAVTFDQVDYSYEDLNEKASRAANGLLKMGFKPGEHIVVQLPNSYEFIALVFGMFKAGIIPIFALPAQRKNEIYGILKNADVTGYVIADSFMGFDYLSLADEVIEMGYEGKVLVSGDCKSFLSTEDLYKESADVLVDNISPSSVALYLLSGGTTGIPKLIPRRHGDYLYMASQVAKRCELDEESVYLVSLPVEHNFPWGCPGVIGTLLTGGRVVIATVSSPDEILGLIEDEGVTITALVPVLANMCIDLLEYDDFDLSTLKVVQIGGSVLDPNLAMRIEESFECTLQQVFGIAEGLICTTKLDDDDETRFYKQGTPVSSYDEPRIVDEEGRDLPAGEFGHLITRGPYTIYSYFKGAKECVDEQCYFLTGDRARFCEDGNIQVVGRLMEMINRAGEKIDPTELEDMLVSHPEIEDVQVVGIKDDNLGEKICVFIRDDEETLKLNEIREFLISNKVAAFKLPDQIKYVSDWPLTNVGKINRKELKKMGEII</sequence>
<reference evidence="3 4" key="2">
    <citation type="submission" date="2017-10" db="EMBL/GenBank/DDBJ databases">
        <authorList>
            <person name="Banno H."/>
            <person name="Chua N.-H."/>
        </authorList>
    </citation>
    <scope>NUCLEOTIDE SEQUENCE [LARGE SCALE GENOMIC DNA]</scope>
    <source>
        <strain evidence="3 4">JK626</strain>
    </source>
</reference>
<dbReference type="Gene3D" id="2.30.38.10">
    <property type="entry name" value="Luciferase, Domain 3"/>
    <property type="match status" value="1"/>
</dbReference>
<evidence type="ECO:0000259" key="1">
    <source>
        <dbReference type="Pfam" id="PF00501"/>
    </source>
</evidence>
<dbReference type="InterPro" id="IPR000873">
    <property type="entry name" value="AMP-dep_synth/lig_dom"/>
</dbReference>